<dbReference type="SMART" id="SM00320">
    <property type="entry name" value="WD40"/>
    <property type="match status" value="3"/>
</dbReference>
<dbReference type="HOGENOM" id="CLU_000288_6_16_1"/>
<protein>
    <recommendedName>
        <fullName evidence="2">Nephrocystin 3-like N-terminal domain-containing protein</fullName>
    </recommendedName>
</protein>
<evidence type="ECO:0000313" key="4">
    <source>
        <dbReference type="Proteomes" id="UP000053593"/>
    </source>
</evidence>
<dbReference type="EMBL" id="KN834815">
    <property type="protein sequence ID" value="KIK54521.1"/>
    <property type="molecule type" value="Genomic_DNA"/>
</dbReference>
<evidence type="ECO:0000259" key="2">
    <source>
        <dbReference type="Pfam" id="PF24883"/>
    </source>
</evidence>
<dbReference type="Proteomes" id="UP000053593">
    <property type="component" value="Unassembled WGS sequence"/>
</dbReference>
<dbReference type="AlphaFoldDB" id="A0A0D0BID5"/>
<dbReference type="Gene3D" id="3.40.50.300">
    <property type="entry name" value="P-loop containing nucleotide triphosphate hydrolases"/>
    <property type="match status" value="1"/>
</dbReference>
<dbReference type="InterPro" id="IPR027417">
    <property type="entry name" value="P-loop_NTPase"/>
</dbReference>
<feature type="domain" description="Nephrocystin 3-like N-terminal" evidence="2">
    <location>
        <begin position="52"/>
        <end position="193"/>
    </location>
</feature>
<dbReference type="Pfam" id="PF24883">
    <property type="entry name" value="NPHP3_N"/>
    <property type="match status" value="1"/>
</dbReference>
<evidence type="ECO:0000313" key="3">
    <source>
        <dbReference type="EMBL" id="KIK54521.1"/>
    </source>
</evidence>
<proteinExistence type="predicted"/>
<organism evidence="3 4">
    <name type="scientific">Collybiopsis luxurians FD-317 M1</name>
    <dbReference type="NCBI Taxonomy" id="944289"/>
    <lineage>
        <taxon>Eukaryota</taxon>
        <taxon>Fungi</taxon>
        <taxon>Dikarya</taxon>
        <taxon>Basidiomycota</taxon>
        <taxon>Agaricomycotina</taxon>
        <taxon>Agaricomycetes</taxon>
        <taxon>Agaricomycetidae</taxon>
        <taxon>Agaricales</taxon>
        <taxon>Marasmiineae</taxon>
        <taxon>Omphalotaceae</taxon>
        <taxon>Collybiopsis</taxon>
        <taxon>Collybiopsis luxurians</taxon>
    </lineage>
</organism>
<dbReference type="PANTHER" id="PTHR10039">
    <property type="entry name" value="AMELOGENIN"/>
    <property type="match status" value="1"/>
</dbReference>
<dbReference type="Gene3D" id="2.130.10.10">
    <property type="entry name" value="YVTN repeat-like/Quinoprotein amine dehydrogenase"/>
    <property type="match status" value="2"/>
</dbReference>
<reference evidence="3 4" key="1">
    <citation type="submission" date="2014-04" db="EMBL/GenBank/DDBJ databases">
        <title>Evolutionary Origins and Diversification of the Mycorrhizal Mutualists.</title>
        <authorList>
            <consortium name="DOE Joint Genome Institute"/>
            <consortium name="Mycorrhizal Genomics Consortium"/>
            <person name="Kohler A."/>
            <person name="Kuo A."/>
            <person name="Nagy L.G."/>
            <person name="Floudas D."/>
            <person name="Copeland A."/>
            <person name="Barry K.W."/>
            <person name="Cichocki N."/>
            <person name="Veneault-Fourrey C."/>
            <person name="LaButti K."/>
            <person name="Lindquist E.A."/>
            <person name="Lipzen A."/>
            <person name="Lundell T."/>
            <person name="Morin E."/>
            <person name="Murat C."/>
            <person name="Riley R."/>
            <person name="Ohm R."/>
            <person name="Sun H."/>
            <person name="Tunlid A."/>
            <person name="Henrissat B."/>
            <person name="Grigoriev I.V."/>
            <person name="Hibbett D.S."/>
            <person name="Martin F."/>
        </authorList>
    </citation>
    <scope>NUCLEOTIDE SEQUENCE [LARGE SCALE GENOMIC DNA]</scope>
    <source>
        <strain evidence="3 4">FD-317 M1</strain>
    </source>
</reference>
<keyword evidence="1" id="KW-0677">Repeat</keyword>
<gene>
    <name evidence="3" type="ORF">GYMLUDRAFT_48650</name>
</gene>
<dbReference type="OrthoDB" id="3047770at2759"/>
<evidence type="ECO:0000256" key="1">
    <source>
        <dbReference type="ARBA" id="ARBA00022737"/>
    </source>
</evidence>
<name>A0A0D0BID5_9AGAR</name>
<dbReference type="InterPro" id="IPR001680">
    <property type="entry name" value="WD40_rpt"/>
</dbReference>
<dbReference type="Pfam" id="PF00400">
    <property type="entry name" value="WD40"/>
    <property type="match status" value="1"/>
</dbReference>
<sequence>MSLPPPPLSQLPPQVPAILESLRLVKVESASDPESCDRRECYAGTRLKVLTKIEKWINSGDSQPVFCLSGRSGSEKTAIAVSVSQQALKKIENSNGLRFAVFFCSSLSEEASNPNNIFPTLAAQFVNWEDIYLVFKEELRLHNMLHSMKKRHKNLLTRLLKEVGESQTKLLVIDGLDECKSEVEALTILGSLLDIIKEGIPYPQHSAHYADADRFSLDAIDSSAQTRDLRILLSVELRNSGIAQENVNRLVNAVDRADCSFLVALMACRKLSPQDSFDKQLADLKTSLLVQENTLYQGFIDHAVPANLPKEGQKPLFAALVIVAFGRNSLRMEALARLLGLTGDQLRSFFRGFPPHILNVVAPGEMVLICHQSFQEYLKSRKAHMNGDMDGIHFYITQQLLDLMNRSLDREVSSSNFKSLPPLSVQTWLYACRYWPEHLQMVAEMTSGTEWVKPLFASMHEFFHHKLLNWLEVLIQRDDLDFIESVLRDLIEWTKEHSSSASKGHQSLGDIFSDTLKLYKLSKRALNVPVCKRNSELMQSRVYCTFLLLLMHSGQRLARLFQHIKTPIEIEETPMIRLSHDANRFAVIQNGRVEIADSATNVCSVFYPNGSSSQTPVDVMFVGGDHILITTKSSARFAEVWLWNISLKKAEKLLAQPECVLESQSLPRLALSSDSTLVAVLTLSRIEVWAVDEWERCLTSVQYREGTHDQRTLFALSPHHILAGSRLRTLQSQSAGCRETAGIKFEGTGVCTAFSSNGDMLAVAGNTTISLFGPLISQGALPGSISPRVISISSAIDSLVFCPGAQYLAAVALSSLLVWDVSKAAQGDEQPLMWVRSRKEYYVISSVVFSKCARYLHCAHACPGFRDILLDMRDMEVPASAQTHVTAISMSSDGRVATGSQNGAREKHRGPVLSLAFSPSGKYIVSVSEDVVHIRNADLTFSLKLSGSSFLPHFFVCVIKCDNSSFMRILKTASWKYHDVCCGDSLEDANSMALSDRADLLAFSSNSSLAVYKIAKSVSTLSDRVPSIGRLEFLSFSSDNQYVQSTAGVFRIVKLAREPELHFGRICVRDGWIVDSDDRQVCPIPSEDICQWASSGSSLVFCTKTLGNVVVVSLSKP</sequence>
<accession>A0A0D0BID5</accession>
<keyword evidence="4" id="KW-1185">Reference proteome</keyword>
<dbReference type="PANTHER" id="PTHR10039:SF15">
    <property type="entry name" value="NACHT DOMAIN-CONTAINING PROTEIN"/>
    <property type="match status" value="1"/>
</dbReference>
<dbReference type="SUPFAM" id="SSF82171">
    <property type="entry name" value="DPP6 N-terminal domain-like"/>
    <property type="match status" value="1"/>
</dbReference>
<dbReference type="InterPro" id="IPR056884">
    <property type="entry name" value="NPHP3-like_N"/>
</dbReference>
<dbReference type="InterPro" id="IPR015943">
    <property type="entry name" value="WD40/YVTN_repeat-like_dom_sf"/>
</dbReference>